<organism evidence="3 4">
    <name type="scientific">Apiospora phragmitis</name>
    <dbReference type="NCBI Taxonomy" id="2905665"/>
    <lineage>
        <taxon>Eukaryota</taxon>
        <taxon>Fungi</taxon>
        <taxon>Dikarya</taxon>
        <taxon>Ascomycota</taxon>
        <taxon>Pezizomycotina</taxon>
        <taxon>Sordariomycetes</taxon>
        <taxon>Xylariomycetidae</taxon>
        <taxon>Amphisphaeriales</taxon>
        <taxon>Apiosporaceae</taxon>
        <taxon>Apiospora</taxon>
    </lineage>
</organism>
<feature type="region of interest" description="Disordered" evidence="1">
    <location>
        <begin position="340"/>
        <end position="363"/>
    </location>
</feature>
<comment type="caution">
    <text evidence="3">The sequence shown here is derived from an EMBL/GenBank/DDBJ whole genome shotgun (WGS) entry which is preliminary data.</text>
</comment>
<evidence type="ECO:0000313" key="3">
    <source>
        <dbReference type="EMBL" id="KAK8086831.1"/>
    </source>
</evidence>
<dbReference type="GeneID" id="92086277"/>
<feature type="compositionally biased region" description="Low complexity" evidence="1">
    <location>
        <begin position="405"/>
        <end position="425"/>
    </location>
</feature>
<feature type="domain" description="DnaJ homologue subfamily C member 28 conserved" evidence="2">
    <location>
        <begin position="236"/>
        <end position="305"/>
    </location>
</feature>
<feature type="compositionally biased region" description="Basic and acidic residues" evidence="1">
    <location>
        <begin position="340"/>
        <end position="351"/>
    </location>
</feature>
<feature type="region of interest" description="Disordered" evidence="1">
    <location>
        <begin position="383"/>
        <end position="435"/>
    </location>
</feature>
<feature type="compositionally biased region" description="Polar residues" evidence="1">
    <location>
        <begin position="352"/>
        <end position="362"/>
    </location>
</feature>
<accession>A0ABR1WUL2</accession>
<keyword evidence="4" id="KW-1185">Reference proteome</keyword>
<name>A0ABR1WUL2_9PEZI</name>
<dbReference type="RefSeq" id="XP_066721355.1">
    <property type="nucleotide sequence ID" value="XM_066853214.1"/>
</dbReference>
<evidence type="ECO:0000313" key="4">
    <source>
        <dbReference type="Proteomes" id="UP001480595"/>
    </source>
</evidence>
<evidence type="ECO:0000259" key="2">
    <source>
        <dbReference type="Pfam" id="PF09350"/>
    </source>
</evidence>
<reference evidence="3 4" key="1">
    <citation type="submission" date="2023-01" db="EMBL/GenBank/DDBJ databases">
        <title>Analysis of 21 Apiospora genomes using comparative genomics revels a genus with tremendous synthesis potential of carbohydrate active enzymes and secondary metabolites.</title>
        <authorList>
            <person name="Sorensen T."/>
        </authorList>
    </citation>
    <scope>NUCLEOTIDE SEQUENCE [LARGE SCALE GENOMIC DNA]</scope>
    <source>
        <strain evidence="3 4">CBS 135458</strain>
    </source>
</reference>
<feature type="region of interest" description="Disordered" evidence="1">
    <location>
        <begin position="176"/>
        <end position="209"/>
    </location>
</feature>
<feature type="compositionally biased region" description="Low complexity" evidence="1">
    <location>
        <begin position="386"/>
        <end position="396"/>
    </location>
</feature>
<feature type="compositionally biased region" description="Basic and acidic residues" evidence="1">
    <location>
        <begin position="46"/>
        <end position="63"/>
    </location>
</feature>
<sequence length="553" mass="61828">MPGKATVPYTCSRCAVALLRQEARCSIGGNPRNRWNRHSSSAANAHKPDEDAKPSGKDADSTKPEPGPMSRRLEEATEEALLTGGRAGRRAVEDAGFSEELKERLFARVKDAEFRSEYASAFAEAEMPSAAGSGSRFAAASPAWTGEESTEDAVLRMLNDAHKPLSLDFRLRREAKSSPGQRAASAREKASAYTGLGLSENALNEKDKEARRREFRERFRPEARAVPNTLTGLASLANERIESAIARGQFKNIPRGKGVERDNRADNPFVDTTEYIMNKMIQRQDLVPPWIEKQQELLKTAHTFRTRLRNDWKRHAARIIASKGGSLEDQMRKARRYALAEEVHNPRKRNVDQISVPTNSTEDPVMVKIHQQLEAELAADSQMEHPVVAAQAPQAPSESMTTTASQNPSSSPQIPSSNEPRQQLDPLPPPFRDPDWLEVEKSYMELAVSNLNTITRSYNLMAPELAKKPYFNLERELNNCYADIAPQLAEAIKDRAALPSASTLGTLGKQSKSILDRFGREGHTAEVYESKAPHYGLREMWRDLFKRDDKRRS</sequence>
<dbReference type="PANTHER" id="PTHR39394">
    <property type="entry name" value="YALI0E31793P"/>
    <property type="match status" value="1"/>
</dbReference>
<gene>
    <name evidence="3" type="ORF">PG994_001805</name>
</gene>
<dbReference type="EMBL" id="JAQQWL010000002">
    <property type="protein sequence ID" value="KAK8086831.1"/>
    <property type="molecule type" value="Genomic_DNA"/>
</dbReference>
<protein>
    <recommendedName>
        <fullName evidence="2">DnaJ homologue subfamily C member 28 conserved domain-containing protein</fullName>
    </recommendedName>
</protein>
<dbReference type="Pfam" id="PF09350">
    <property type="entry name" value="DJC28_CD"/>
    <property type="match status" value="1"/>
</dbReference>
<dbReference type="Proteomes" id="UP001480595">
    <property type="component" value="Unassembled WGS sequence"/>
</dbReference>
<feature type="region of interest" description="Disordered" evidence="1">
    <location>
        <begin position="27"/>
        <end position="87"/>
    </location>
</feature>
<dbReference type="InterPro" id="IPR018961">
    <property type="entry name" value="DnaJ_homolog_subfam-C_membr-28"/>
</dbReference>
<evidence type="ECO:0000256" key="1">
    <source>
        <dbReference type="SAM" id="MobiDB-lite"/>
    </source>
</evidence>
<dbReference type="PANTHER" id="PTHR39394:SF1">
    <property type="entry name" value="DNAJ HOMOLOGUE SUBFAMILY C MEMBER 28 CONSERVED DOMAIN-CONTAINING PROTEIN"/>
    <property type="match status" value="1"/>
</dbReference>
<proteinExistence type="predicted"/>